<organism evidence="8 9">
    <name type="scientific">Sphingobacterium nematocida</name>
    <dbReference type="NCBI Taxonomy" id="1513896"/>
    <lineage>
        <taxon>Bacteria</taxon>
        <taxon>Pseudomonadati</taxon>
        <taxon>Bacteroidota</taxon>
        <taxon>Sphingobacteriia</taxon>
        <taxon>Sphingobacteriales</taxon>
        <taxon>Sphingobacteriaceae</taxon>
        <taxon>Sphingobacterium</taxon>
    </lineage>
</organism>
<sequence length="285" mass="31954">MLYVILSVFCSVSVAVILKLARGKSLNVQQLVLWNYPTTVVLTYFLLKPSLTDIPWQKLPYQLYVPLTVLLPTLFIFIALAIKYSGIVKTDIAQRMSLFIPLFASFLFFNEQANIGKLIGLVIGLVAVICSVSWNKGGADQKSSSILYPSIVFVGMGIIDVLFKQVAQHKELAYIDSMFFVFVGAMCIAFVILTSRLWLWREKADLRSIVWGSVLGVFNFANIFFYMKAHRAIPENPSIVFTTMNVGVIVLGSIVGVWMFREKLSFLNKIGLVLAIVSILLITYL</sequence>
<evidence type="ECO:0000256" key="6">
    <source>
        <dbReference type="SAM" id="Phobius"/>
    </source>
</evidence>
<keyword evidence="4 6" id="KW-1133">Transmembrane helix</keyword>
<evidence type="ECO:0000256" key="1">
    <source>
        <dbReference type="ARBA" id="ARBA00004651"/>
    </source>
</evidence>
<evidence type="ECO:0000256" key="5">
    <source>
        <dbReference type="ARBA" id="ARBA00023136"/>
    </source>
</evidence>
<feature type="transmembrane region" description="Helical" evidence="6">
    <location>
        <begin position="175"/>
        <end position="197"/>
    </location>
</feature>
<protein>
    <recommendedName>
        <fullName evidence="7">EamA domain-containing protein</fullName>
    </recommendedName>
</protein>
<evidence type="ECO:0000313" key="8">
    <source>
        <dbReference type="EMBL" id="SKB60766.1"/>
    </source>
</evidence>
<evidence type="ECO:0000256" key="3">
    <source>
        <dbReference type="ARBA" id="ARBA00022692"/>
    </source>
</evidence>
<dbReference type="PANTHER" id="PTHR32322">
    <property type="entry name" value="INNER MEMBRANE TRANSPORTER"/>
    <property type="match status" value="1"/>
</dbReference>
<feature type="transmembrane region" description="Helical" evidence="6">
    <location>
        <begin position="33"/>
        <end position="51"/>
    </location>
</feature>
<feature type="transmembrane region" description="Helical" evidence="6">
    <location>
        <begin position="116"/>
        <end position="134"/>
    </location>
</feature>
<dbReference type="Pfam" id="PF00892">
    <property type="entry name" value="EamA"/>
    <property type="match status" value="1"/>
</dbReference>
<gene>
    <name evidence="8" type="ORF">SAMN05660841_01460</name>
</gene>
<dbReference type="InterPro" id="IPR050638">
    <property type="entry name" value="AA-Vitamin_Transporters"/>
</dbReference>
<dbReference type="Gene3D" id="1.10.3730.20">
    <property type="match status" value="1"/>
</dbReference>
<keyword evidence="2" id="KW-1003">Cell membrane</keyword>
<keyword evidence="9" id="KW-1185">Reference proteome</keyword>
<dbReference type="AlphaFoldDB" id="A0A1T5CN41"/>
<keyword evidence="5 6" id="KW-0472">Membrane</keyword>
<dbReference type="PANTHER" id="PTHR32322:SF18">
    <property type="entry name" value="S-ADENOSYLMETHIONINE_S-ADENOSYLHOMOCYSTEINE TRANSPORTER"/>
    <property type="match status" value="1"/>
</dbReference>
<feature type="domain" description="EamA" evidence="7">
    <location>
        <begin position="151"/>
        <end position="283"/>
    </location>
</feature>
<feature type="transmembrane region" description="Helical" evidence="6">
    <location>
        <begin position="266"/>
        <end position="284"/>
    </location>
</feature>
<dbReference type="InterPro" id="IPR000620">
    <property type="entry name" value="EamA_dom"/>
</dbReference>
<feature type="transmembrane region" description="Helical" evidence="6">
    <location>
        <begin position="239"/>
        <end position="260"/>
    </location>
</feature>
<feature type="transmembrane region" description="Helical" evidence="6">
    <location>
        <begin position="63"/>
        <end position="86"/>
    </location>
</feature>
<reference evidence="9" key="1">
    <citation type="submission" date="2017-02" db="EMBL/GenBank/DDBJ databases">
        <authorList>
            <person name="Varghese N."/>
            <person name="Submissions S."/>
        </authorList>
    </citation>
    <scope>NUCLEOTIDE SEQUENCE [LARGE SCALE GENOMIC DNA]</scope>
    <source>
        <strain evidence="9">DSM 24091</strain>
    </source>
</reference>
<dbReference type="EMBL" id="FUZF01000004">
    <property type="protein sequence ID" value="SKB60766.1"/>
    <property type="molecule type" value="Genomic_DNA"/>
</dbReference>
<feature type="transmembrane region" description="Helical" evidence="6">
    <location>
        <begin position="146"/>
        <end position="163"/>
    </location>
</feature>
<dbReference type="Proteomes" id="UP000190150">
    <property type="component" value="Unassembled WGS sequence"/>
</dbReference>
<dbReference type="SUPFAM" id="SSF103481">
    <property type="entry name" value="Multidrug resistance efflux transporter EmrE"/>
    <property type="match status" value="2"/>
</dbReference>
<dbReference type="STRING" id="1513896.SAMN05660841_01460"/>
<feature type="transmembrane region" description="Helical" evidence="6">
    <location>
        <begin position="209"/>
        <end position="227"/>
    </location>
</feature>
<dbReference type="InterPro" id="IPR037185">
    <property type="entry name" value="EmrE-like"/>
</dbReference>
<evidence type="ECO:0000313" key="9">
    <source>
        <dbReference type="Proteomes" id="UP000190150"/>
    </source>
</evidence>
<dbReference type="GO" id="GO:0005886">
    <property type="term" value="C:plasma membrane"/>
    <property type="evidence" value="ECO:0007669"/>
    <property type="project" value="UniProtKB-SubCell"/>
</dbReference>
<dbReference type="OrthoDB" id="1524053at2"/>
<evidence type="ECO:0000259" key="7">
    <source>
        <dbReference type="Pfam" id="PF00892"/>
    </source>
</evidence>
<proteinExistence type="predicted"/>
<keyword evidence="3 6" id="KW-0812">Transmembrane</keyword>
<evidence type="ECO:0000256" key="2">
    <source>
        <dbReference type="ARBA" id="ARBA00022475"/>
    </source>
</evidence>
<comment type="subcellular location">
    <subcellularLocation>
        <location evidence="1">Cell membrane</location>
        <topology evidence="1">Multi-pass membrane protein</topology>
    </subcellularLocation>
</comment>
<name>A0A1T5CN41_9SPHI</name>
<accession>A0A1T5CN41</accession>
<evidence type="ECO:0000256" key="4">
    <source>
        <dbReference type="ARBA" id="ARBA00022989"/>
    </source>
</evidence>